<dbReference type="Proteomes" id="UP000243376">
    <property type="component" value="Unassembled WGS sequence"/>
</dbReference>
<dbReference type="AlphaFoldDB" id="A0A2J6X5V0"/>
<sequence>IAEHHAGEVVPVGDSDAVAAALICLLTDPQRRMVQGTNAATLGQQLRWSKVALPVLRIVRHAVEQAGLQQSMPSVVAVSRVEPLQKNQQHYGQAMEDNLNRILHERNELIKALESLWSVNLPMATPTPLATIRQQIQRRLDGSLEQRIATLAAQQRDFNGTVVNVLYRFASALDVYMSRANEQYAALTQQLVELRPLVQAMQQALQTLQFNLQILHEDSERLRDTLPPLHQHVIDLEQRILDLDEMQSQIIEQISRILDIV</sequence>
<protein>
    <submittedName>
        <fullName evidence="1">Uncharacterized protein</fullName>
    </submittedName>
</protein>
<comment type="caution">
    <text evidence="1">The sequence shown here is derived from an EMBL/GenBank/DDBJ whole genome shotgun (WGS) entry which is preliminary data.</text>
</comment>
<dbReference type="EMBL" id="PNIQ01000485">
    <property type="protein sequence ID" value="PMP82054.1"/>
    <property type="molecule type" value="Genomic_DNA"/>
</dbReference>
<organism evidence="1 2">
    <name type="scientific">Chloroflexus aggregans</name>
    <dbReference type="NCBI Taxonomy" id="152260"/>
    <lineage>
        <taxon>Bacteria</taxon>
        <taxon>Bacillati</taxon>
        <taxon>Chloroflexota</taxon>
        <taxon>Chloroflexia</taxon>
        <taxon>Chloroflexales</taxon>
        <taxon>Chloroflexineae</taxon>
        <taxon>Chloroflexaceae</taxon>
        <taxon>Chloroflexus</taxon>
    </lineage>
</organism>
<name>A0A2J6X5V0_9CHLR</name>
<evidence type="ECO:0000313" key="1">
    <source>
        <dbReference type="EMBL" id="PMP82054.1"/>
    </source>
</evidence>
<dbReference type="SUPFAM" id="SSF53756">
    <property type="entry name" value="UDP-Glycosyltransferase/glycogen phosphorylase"/>
    <property type="match status" value="1"/>
</dbReference>
<proteinExistence type="predicted"/>
<feature type="non-terminal residue" evidence="1">
    <location>
        <position position="1"/>
    </location>
</feature>
<accession>A0A2J6X5V0</accession>
<gene>
    <name evidence="1" type="ORF">C0184_07385</name>
</gene>
<evidence type="ECO:0000313" key="2">
    <source>
        <dbReference type="Proteomes" id="UP000243376"/>
    </source>
</evidence>
<dbReference type="Gene3D" id="3.40.50.2000">
    <property type="entry name" value="Glycogen Phosphorylase B"/>
    <property type="match status" value="2"/>
</dbReference>
<reference evidence="1 2" key="1">
    <citation type="submission" date="2018-01" db="EMBL/GenBank/DDBJ databases">
        <title>Metagenomic assembled genomes from two thermal pools in the Uzon Caldera, Kamchatka, Russia.</title>
        <authorList>
            <person name="Wilkins L."/>
            <person name="Ettinger C."/>
        </authorList>
    </citation>
    <scope>NUCLEOTIDE SEQUENCE [LARGE SCALE GENOMIC DNA]</scope>
    <source>
        <strain evidence="1">ZAV-02</strain>
    </source>
</reference>